<dbReference type="Gene3D" id="2.170.150.70">
    <property type="match status" value="1"/>
</dbReference>
<evidence type="ECO:0000313" key="5">
    <source>
        <dbReference type="EMBL" id="GEP57500.1"/>
    </source>
</evidence>
<dbReference type="Proteomes" id="UP000321058">
    <property type="component" value="Unassembled WGS sequence"/>
</dbReference>
<reference evidence="5 6" key="1">
    <citation type="submission" date="2019-07" db="EMBL/GenBank/DDBJ databases">
        <title>Whole genome shotgun sequence of Reyranella soli NBRC 108950.</title>
        <authorList>
            <person name="Hosoyama A."/>
            <person name="Uohara A."/>
            <person name="Ohji S."/>
            <person name="Ichikawa N."/>
        </authorList>
    </citation>
    <scope>NUCLEOTIDE SEQUENCE [LARGE SCALE GENOMIC DNA]</scope>
    <source>
        <strain evidence="5 6">NBRC 108950</strain>
    </source>
</reference>
<dbReference type="PANTHER" id="PTHR28620:SF1">
    <property type="entry name" value="CENP-V_GFA DOMAIN-CONTAINING PROTEIN"/>
    <property type="match status" value="1"/>
</dbReference>
<organism evidence="5 6">
    <name type="scientific">Reyranella soli</name>
    <dbReference type="NCBI Taxonomy" id="1230389"/>
    <lineage>
        <taxon>Bacteria</taxon>
        <taxon>Pseudomonadati</taxon>
        <taxon>Pseudomonadota</taxon>
        <taxon>Alphaproteobacteria</taxon>
        <taxon>Hyphomicrobiales</taxon>
        <taxon>Reyranellaceae</taxon>
        <taxon>Reyranella</taxon>
    </lineage>
</organism>
<protein>
    <submittedName>
        <fullName evidence="5">Aldehyde-activating protein</fullName>
    </submittedName>
</protein>
<dbReference type="EMBL" id="BKAJ01000081">
    <property type="protein sequence ID" value="GEP57500.1"/>
    <property type="molecule type" value="Genomic_DNA"/>
</dbReference>
<keyword evidence="6" id="KW-1185">Reference proteome</keyword>
<dbReference type="Pfam" id="PF04828">
    <property type="entry name" value="GFA"/>
    <property type="match status" value="1"/>
</dbReference>
<dbReference type="InterPro" id="IPR011057">
    <property type="entry name" value="Mss4-like_sf"/>
</dbReference>
<dbReference type="AlphaFoldDB" id="A0A512NEX1"/>
<gene>
    <name evidence="5" type="ORF">RSO01_46660</name>
</gene>
<dbReference type="PROSITE" id="PS51891">
    <property type="entry name" value="CENP_V_GFA"/>
    <property type="match status" value="1"/>
</dbReference>
<dbReference type="SUPFAM" id="SSF51316">
    <property type="entry name" value="Mss4-like"/>
    <property type="match status" value="1"/>
</dbReference>
<dbReference type="InterPro" id="IPR006913">
    <property type="entry name" value="CENP-V/GFA"/>
</dbReference>
<dbReference type="RefSeq" id="WP_147151866.1">
    <property type="nucleotide sequence ID" value="NZ_BKAJ01000081.1"/>
</dbReference>
<feature type="domain" description="CENP-V/GFA" evidence="4">
    <location>
        <begin position="5"/>
        <end position="125"/>
    </location>
</feature>
<evidence type="ECO:0000256" key="3">
    <source>
        <dbReference type="ARBA" id="ARBA00022833"/>
    </source>
</evidence>
<evidence type="ECO:0000259" key="4">
    <source>
        <dbReference type="PROSITE" id="PS51891"/>
    </source>
</evidence>
<keyword evidence="3" id="KW-0862">Zinc</keyword>
<sequence length="134" mass="14863">MKKLYQGGCHCGAVRFECRLDPEEGTSRCNCSVCAKGRFWKAIARKEDFRILQGESDLSDYQFGSRNIHHLFCRQCGIKPFGRGHMDALGGTFYAVNVACLDGAAPEEAAAGSIQYQDGRNNAWDTAPVETRHL</sequence>
<proteinExistence type="inferred from homology"/>
<evidence type="ECO:0000256" key="1">
    <source>
        <dbReference type="ARBA" id="ARBA00005495"/>
    </source>
</evidence>
<name>A0A512NEX1_9HYPH</name>
<dbReference type="PANTHER" id="PTHR28620">
    <property type="entry name" value="CENTROMERE PROTEIN V"/>
    <property type="match status" value="1"/>
</dbReference>
<dbReference type="InterPro" id="IPR052355">
    <property type="entry name" value="CENP-V-like"/>
</dbReference>
<comment type="similarity">
    <text evidence="1">Belongs to the Gfa family.</text>
</comment>
<dbReference type="GO" id="GO:0046872">
    <property type="term" value="F:metal ion binding"/>
    <property type="evidence" value="ECO:0007669"/>
    <property type="project" value="UniProtKB-KW"/>
</dbReference>
<evidence type="ECO:0000313" key="6">
    <source>
        <dbReference type="Proteomes" id="UP000321058"/>
    </source>
</evidence>
<accession>A0A512NEX1</accession>
<dbReference type="OrthoDB" id="7159017at2"/>
<dbReference type="GO" id="GO:0016846">
    <property type="term" value="F:carbon-sulfur lyase activity"/>
    <property type="evidence" value="ECO:0007669"/>
    <property type="project" value="InterPro"/>
</dbReference>
<comment type="caution">
    <text evidence="5">The sequence shown here is derived from an EMBL/GenBank/DDBJ whole genome shotgun (WGS) entry which is preliminary data.</text>
</comment>
<keyword evidence="2" id="KW-0479">Metal-binding</keyword>
<evidence type="ECO:0000256" key="2">
    <source>
        <dbReference type="ARBA" id="ARBA00022723"/>
    </source>
</evidence>